<keyword evidence="3" id="KW-1185">Reference proteome</keyword>
<dbReference type="EMBL" id="JACFXV010000048">
    <property type="protein sequence ID" value="MBA5777211.1"/>
    <property type="molecule type" value="Genomic_DNA"/>
</dbReference>
<evidence type="ECO:0000313" key="3">
    <source>
        <dbReference type="Proteomes" id="UP000541109"/>
    </source>
</evidence>
<evidence type="ECO:0000259" key="1">
    <source>
        <dbReference type="Pfam" id="PF04480"/>
    </source>
</evidence>
<dbReference type="PANTHER" id="PTHR38590:SF1">
    <property type="entry name" value="BLL0828 PROTEIN"/>
    <property type="match status" value="1"/>
</dbReference>
<dbReference type="InterPro" id="IPR007569">
    <property type="entry name" value="DUF559"/>
</dbReference>
<evidence type="ECO:0000313" key="2">
    <source>
        <dbReference type="EMBL" id="MBA5777211.1"/>
    </source>
</evidence>
<comment type="caution">
    <text evidence="2">The sequence shown here is derived from an EMBL/GenBank/DDBJ whole genome shotgun (WGS) entry which is preliminary data.</text>
</comment>
<organism evidence="2 3">
    <name type="scientific">Stappia albiluteola</name>
    <dbReference type="NCBI Taxonomy" id="2758565"/>
    <lineage>
        <taxon>Bacteria</taxon>
        <taxon>Pseudomonadati</taxon>
        <taxon>Pseudomonadota</taxon>
        <taxon>Alphaproteobacteria</taxon>
        <taxon>Hyphomicrobiales</taxon>
        <taxon>Stappiaceae</taxon>
        <taxon>Stappia</taxon>
    </lineage>
</organism>
<protein>
    <submittedName>
        <fullName evidence="2">Endonuclease domain-containing protein</fullName>
    </submittedName>
</protein>
<dbReference type="GO" id="GO:0004519">
    <property type="term" value="F:endonuclease activity"/>
    <property type="evidence" value="ECO:0007669"/>
    <property type="project" value="UniProtKB-KW"/>
</dbReference>
<dbReference type="Proteomes" id="UP000541109">
    <property type="component" value="Unassembled WGS sequence"/>
</dbReference>
<reference evidence="2 3" key="1">
    <citation type="submission" date="2020-07" db="EMBL/GenBank/DDBJ databases">
        <title>Stappia sp., F7233, whole genome shotgun sequencing project.</title>
        <authorList>
            <person name="Jiang S."/>
            <person name="Liu Z.W."/>
            <person name="Du Z.J."/>
        </authorList>
    </citation>
    <scope>NUCLEOTIDE SEQUENCE [LARGE SCALE GENOMIC DNA]</scope>
    <source>
        <strain evidence="2 3">F7233</strain>
    </source>
</reference>
<dbReference type="InterPro" id="IPR011335">
    <property type="entry name" value="Restrct_endonuc-II-like"/>
</dbReference>
<dbReference type="AlphaFoldDB" id="A0A839ACJ2"/>
<dbReference type="CDD" id="cd01038">
    <property type="entry name" value="Endonuclease_DUF559"/>
    <property type="match status" value="1"/>
</dbReference>
<gene>
    <name evidence="2" type="ORF">H2509_08735</name>
</gene>
<name>A0A839ACJ2_9HYPH</name>
<dbReference type="Pfam" id="PF04480">
    <property type="entry name" value="DUF559"/>
    <property type="match status" value="1"/>
</dbReference>
<dbReference type="InterPro" id="IPR047216">
    <property type="entry name" value="Endonuclease_DUF559_bact"/>
</dbReference>
<dbReference type="SUPFAM" id="SSF52980">
    <property type="entry name" value="Restriction endonuclease-like"/>
    <property type="match status" value="1"/>
</dbReference>
<keyword evidence="2" id="KW-0378">Hydrolase</keyword>
<dbReference type="Gene3D" id="3.40.960.10">
    <property type="entry name" value="VSR Endonuclease"/>
    <property type="match status" value="1"/>
</dbReference>
<keyword evidence="2" id="KW-0255">Endonuclease</keyword>
<dbReference type="PANTHER" id="PTHR38590">
    <property type="entry name" value="BLL0828 PROTEIN"/>
    <property type="match status" value="1"/>
</dbReference>
<feature type="domain" description="DUF559" evidence="1">
    <location>
        <begin position="4"/>
        <end position="109"/>
    </location>
</feature>
<sequence>MKSRIQLARALRRNQTDPERRLWARLRNRQLNGWKFRRQVPIDRFVADFLCNDAKLIVELDGGQHSMQAAQDGQRTVLLETLGFKVVRYWNHAVMTDLENVLEDILAHLELR</sequence>
<accession>A0A839ACJ2</accession>
<keyword evidence="2" id="KW-0540">Nuclease</keyword>
<proteinExistence type="predicted"/>